<dbReference type="GO" id="GO:0005886">
    <property type="term" value="C:plasma membrane"/>
    <property type="evidence" value="ECO:0007669"/>
    <property type="project" value="UniProtKB-SubCell"/>
</dbReference>
<feature type="transmembrane region" description="Helical" evidence="10">
    <location>
        <begin position="340"/>
        <end position="364"/>
    </location>
</feature>
<proteinExistence type="inferred from homology"/>
<keyword evidence="5 10" id="KW-1133">Transmembrane helix</keyword>
<sequence length="378" mass="40845">MDSSANPGSSATQVNSSPGHDLEKAGEFEEPLRSPDEAGSGIIEDARSLASVSMPPSEKEVKPTSVVYSPFSLQVITLLMPASVLGTLTRLGILALCNYDGNDIFPLAWVQATGCFVMGFAVTLKDPLGDFYGPLYTAITTGFCGSVTTFSSWQIDVFSAWANTGHFHRAWIRDVVDGLGRSVFTIAISLSSVALGSHLARVLFPNMPRWRPPPPFIRHFLVVFSVVIYALTIPFFVRLNHSWRPKATAALMFSFPGTLTRYTLAWALTPRLKIMPLGTLTANSVATGLLAGFHALQATGPGSHPVSCDILQGLIDGYCGCLSTISTFAVEIRSLKGKRAWLYVGTSWIIGQLLCLVILGPSWWHAKLNETPTCTTTS</sequence>
<dbReference type="Proteomes" id="UP000076722">
    <property type="component" value="Unassembled WGS sequence"/>
</dbReference>
<dbReference type="STRING" id="1314777.A0A164ZQ71"/>
<evidence type="ECO:0000256" key="2">
    <source>
        <dbReference type="ARBA" id="ARBA00004651"/>
    </source>
</evidence>
<evidence type="ECO:0000256" key="9">
    <source>
        <dbReference type="SAM" id="MobiDB-lite"/>
    </source>
</evidence>
<name>A0A164ZQ71_9AGAM</name>
<dbReference type="GO" id="GO:1903425">
    <property type="term" value="F:fluoride transmembrane transporter activity"/>
    <property type="evidence" value="ECO:0007669"/>
    <property type="project" value="TreeGrafter"/>
</dbReference>
<feature type="compositionally biased region" description="Basic and acidic residues" evidence="9">
    <location>
        <begin position="20"/>
        <end position="36"/>
    </location>
</feature>
<dbReference type="EMBL" id="KV419396">
    <property type="protein sequence ID" value="KZS97942.1"/>
    <property type="molecule type" value="Genomic_DNA"/>
</dbReference>
<evidence type="ECO:0000256" key="7">
    <source>
        <dbReference type="ARBA" id="ARBA00035120"/>
    </source>
</evidence>
<feature type="transmembrane region" description="Helical" evidence="10">
    <location>
        <begin position="216"/>
        <end position="237"/>
    </location>
</feature>
<dbReference type="AlphaFoldDB" id="A0A164ZQ71"/>
<dbReference type="PANTHER" id="PTHR28259">
    <property type="entry name" value="FLUORIDE EXPORT PROTEIN 1-RELATED"/>
    <property type="match status" value="1"/>
</dbReference>
<accession>A0A164ZQ71</accession>
<comment type="catalytic activity">
    <reaction evidence="8">
        <text>fluoride(in) = fluoride(out)</text>
        <dbReference type="Rhea" id="RHEA:76159"/>
        <dbReference type="ChEBI" id="CHEBI:17051"/>
    </reaction>
    <physiologicalReaction direction="left-to-right" evidence="8">
        <dbReference type="Rhea" id="RHEA:76160"/>
    </physiologicalReaction>
</comment>
<feature type="compositionally biased region" description="Polar residues" evidence="9">
    <location>
        <begin position="1"/>
        <end position="18"/>
    </location>
</feature>
<keyword evidence="6 10" id="KW-0472">Membrane</keyword>
<evidence type="ECO:0000256" key="5">
    <source>
        <dbReference type="ARBA" id="ARBA00022989"/>
    </source>
</evidence>
<evidence type="ECO:0000313" key="12">
    <source>
        <dbReference type="Proteomes" id="UP000076722"/>
    </source>
</evidence>
<evidence type="ECO:0000256" key="8">
    <source>
        <dbReference type="ARBA" id="ARBA00035585"/>
    </source>
</evidence>
<feature type="transmembrane region" description="Helical" evidence="10">
    <location>
        <begin position="183"/>
        <end position="204"/>
    </location>
</feature>
<feature type="region of interest" description="Disordered" evidence="9">
    <location>
        <begin position="1"/>
        <end position="40"/>
    </location>
</feature>
<evidence type="ECO:0000256" key="3">
    <source>
        <dbReference type="ARBA" id="ARBA00022475"/>
    </source>
</evidence>
<feature type="transmembrane region" description="Helical" evidence="10">
    <location>
        <begin position="71"/>
        <end position="97"/>
    </location>
</feature>
<comment type="similarity">
    <text evidence="7">Belongs to the fluoride channel Fluc/FEX (TC 1.A.43) family.</text>
</comment>
<dbReference type="Pfam" id="PF02537">
    <property type="entry name" value="CRCB"/>
    <property type="match status" value="2"/>
</dbReference>
<keyword evidence="4 10" id="KW-0812">Transmembrane</keyword>
<dbReference type="OrthoDB" id="409792at2759"/>
<organism evidence="11 12">
    <name type="scientific">Sistotremastrum niveocremeum HHB9708</name>
    <dbReference type="NCBI Taxonomy" id="1314777"/>
    <lineage>
        <taxon>Eukaryota</taxon>
        <taxon>Fungi</taxon>
        <taxon>Dikarya</taxon>
        <taxon>Basidiomycota</taxon>
        <taxon>Agaricomycotina</taxon>
        <taxon>Agaricomycetes</taxon>
        <taxon>Sistotremastrales</taxon>
        <taxon>Sistotremastraceae</taxon>
        <taxon>Sertulicium</taxon>
        <taxon>Sertulicium niveocremeum</taxon>
    </lineage>
</organism>
<reference evidence="11 12" key="1">
    <citation type="journal article" date="2016" name="Mol. Biol. Evol.">
        <title>Comparative Genomics of Early-Diverging Mushroom-Forming Fungi Provides Insights into the Origins of Lignocellulose Decay Capabilities.</title>
        <authorList>
            <person name="Nagy L.G."/>
            <person name="Riley R."/>
            <person name="Tritt A."/>
            <person name="Adam C."/>
            <person name="Daum C."/>
            <person name="Floudas D."/>
            <person name="Sun H."/>
            <person name="Yadav J.S."/>
            <person name="Pangilinan J."/>
            <person name="Larsson K.H."/>
            <person name="Matsuura K."/>
            <person name="Barry K."/>
            <person name="Labutti K."/>
            <person name="Kuo R."/>
            <person name="Ohm R.A."/>
            <person name="Bhattacharya S.S."/>
            <person name="Shirouzu T."/>
            <person name="Yoshinaga Y."/>
            <person name="Martin F.M."/>
            <person name="Grigoriev I.V."/>
            <person name="Hibbett D.S."/>
        </authorList>
    </citation>
    <scope>NUCLEOTIDE SEQUENCE [LARGE SCALE GENOMIC DNA]</scope>
    <source>
        <strain evidence="11 12">HHB9708</strain>
    </source>
</reference>
<evidence type="ECO:0008006" key="13">
    <source>
        <dbReference type="Google" id="ProtNLM"/>
    </source>
</evidence>
<keyword evidence="3" id="KW-1003">Cell membrane</keyword>
<dbReference type="PANTHER" id="PTHR28259:SF1">
    <property type="entry name" value="FLUORIDE EXPORT PROTEIN 1-RELATED"/>
    <property type="match status" value="1"/>
</dbReference>
<evidence type="ECO:0000256" key="10">
    <source>
        <dbReference type="SAM" id="Phobius"/>
    </source>
</evidence>
<dbReference type="InterPro" id="IPR003691">
    <property type="entry name" value="FluC"/>
</dbReference>
<protein>
    <recommendedName>
        <fullName evidence="13">CrcB-like protein</fullName>
    </recommendedName>
</protein>
<evidence type="ECO:0000313" key="11">
    <source>
        <dbReference type="EMBL" id="KZS97942.1"/>
    </source>
</evidence>
<feature type="transmembrane region" description="Helical" evidence="10">
    <location>
        <begin position="104"/>
        <end position="124"/>
    </location>
</feature>
<evidence type="ECO:0000256" key="1">
    <source>
        <dbReference type="ARBA" id="ARBA00002598"/>
    </source>
</evidence>
<evidence type="ECO:0000256" key="6">
    <source>
        <dbReference type="ARBA" id="ARBA00023136"/>
    </source>
</evidence>
<comment type="subcellular location">
    <subcellularLocation>
        <location evidence="2">Cell membrane</location>
        <topology evidence="2">Multi-pass membrane protein</topology>
    </subcellularLocation>
</comment>
<keyword evidence="12" id="KW-1185">Reference proteome</keyword>
<gene>
    <name evidence="11" type="ORF">SISNIDRAFT_436654</name>
</gene>
<evidence type="ECO:0000256" key="4">
    <source>
        <dbReference type="ARBA" id="ARBA00022692"/>
    </source>
</evidence>
<comment type="function">
    <text evidence="1">Fluoride channel required for the rapid expulsion of cytoplasmic fluoride.</text>
</comment>